<keyword evidence="5" id="KW-0732">Signal</keyword>
<evidence type="ECO:0000259" key="6">
    <source>
        <dbReference type="Pfam" id="PF06441"/>
    </source>
</evidence>
<dbReference type="GO" id="GO:0004301">
    <property type="term" value="F:epoxide hydrolase activity"/>
    <property type="evidence" value="ECO:0007669"/>
    <property type="project" value="TreeGrafter"/>
</dbReference>
<feature type="active site" description="Proton donor" evidence="4">
    <location>
        <position position="339"/>
    </location>
</feature>
<dbReference type="AlphaFoldDB" id="A0AAW0CIY7"/>
<organism evidence="7 8">
    <name type="scientific">Favolaschia claudopus</name>
    <dbReference type="NCBI Taxonomy" id="2862362"/>
    <lineage>
        <taxon>Eukaryota</taxon>
        <taxon>Fungi</taxon>
        <taxon>Dikarya</taxon>
        <taxon>Basidiomycota</taxon>
        <taxon>Agaricomycotina</taxon>
        <taxon>Agaricomycetes</taxon>
        <taxon>Agaricomycetidae</taxon>
        <taxon>Agaricales</taxon>
        <taxon>Marasmiineae</taxon>
        <taxon>Mycenaceae</taxon>
        <taxon>Favolaschia</taxon>
    </lineage>
</organism>
<proteinExistence type="inferred from homology"/>
<dbReference type="PRINTS" id="PR00412">
    <property type="entry name" value="EPOXHYDRLASE"/>
</dbReference>
<keyword evidence="2" id="KW-0058">Aromatic hydrocarbons catabolism</keyword>
<comment type="caution">
    <text evidence="7">The sequence shown here is derived from an EMBL/GenBank/DDBJ whole genome shotgun (WGS) entry which is preliminary data.</text>
</comment>
<evidence type="ECO:0000256" key="1">
    <source>
        <dbReference type="ARBA" id="ARBA00010088"/>
    </source>
</evidence>
<dbReference type="PIRSF" id="PIRSF001112">
    <property type="entry name" value="Epoxide_hydrolase"/>
    <property type="match status" value="1"/>
</dbReference>
<dbReference type="Proteomes" id="UP001362999">
    <property type="component" value="Unassembled WGS sequence"/>
</dbReference>
<evidence type="ECO:0000313" key="7">
    <source>
        <dbReference type="EMBL" id="KAK7039683.1"/>
    </source>
</evidence>
<evidence type="ECO:0000256" key="5">
    <source>
        <dbReference type="SAM" id="SignalP"/>
    </source>
</evidence>
<name>A0AAW0CIY7_9AGAR</name>
<dbReference type="InterPro" id="IPR000639">
    <property type="entry name" value="Epox_hydrolase-like"/>
</dbReference>
<dbReference type="Gene3D" id="3.40.50.1820">
    <property type="entry name" value="alpha/beta hydrolase"/>
    <property type="match status" value="1"/>
</dbReference>
<dbReference type="InterPro" id="IPR016292">
    <property type="entry name" value="Epoxide_hydrolase"/>
</dbReference>
<dbReference type="Pfam" id="PF06441">
    <property type="entry name" value="EHN"/>
    <property type="match status" value="1"/>
</dbReference>
<dbReference type="PANTHER" id="PTHR21661">
    <property type="entry name" value="EPOXIDE HYDROLASE 1-RELATED"/>
    <property type="match status" value="1"/>
</dbReference>
<dbReference type="InterPro" id="IPR029058">
    <property type="entry name" value="AB_hydrolase_fold"/>
</dbReference>
<accession>A0AAW0CIY7</accession>
<feature type="chain" id="PRO_5043664990" evidence="5">
    <location>
        <begin position="24"/>
        <end position="416"/>
    </location>
</feature>
<feature type="domain" description="Epoxide hydrolase N-terminal" evidence="6">
    <location>
        <begin position="35"/>
        <end position="141"/>
    </location>
</feature>
<dbReference type="GO" id="GO:0097176">
    <property type="term" value="P:epoxide metabolic process"/>
    <property type="evidence" value="ECO:0007669"/>
    <property type="project" value="TreeGrafter"/>
</dbReference>
<feature type="active site" description="Proton acceptor" evidence="4">
    <location>
        <position position="393"/>
    </location>
</feature>
<dbReference type="SUPFAM" id="SSF53474">
    <property type="entry name" value="alpha/beta-Hydrolases"/>
    <property type="match status" value="1"/>
</dbReference>
<sequence length="416" mass="46319">MKFLGAPLFLPFASFILLATATAELSSGSGSEFNIEPFHINLSSQFSRLKTLVQQTQLPEQALYPVGPEKGMQLDVLRALKSEWVSSTYDWEKEEKELKSVSHFTAKIENITVHFVHERSEDPNAIPVILLHGWPGLFYEYLPVVKPLTQTASTGVSYHVVVPSIPGFSFSSPPPLNWTIDDTARIFNTLMTEVLGYERYALHGSDWGSSIGYSMYNTFNTSVRAAHFVFLPSPGPSLAEIKEKNITLTEDEKVTAERAEEWSASDDGYFILQATKPNDIGLALYDNPVGILAYVGAEVKRWSDPRAGTPPSLLTSTALLTLVSLYHLTHTFLSSVWIYAQNANVLGSGHTKAATDAPMLFTQYKYNTGFWPEEYIKQVGNLVAYNERDFGGHFPGLDNPPALIEDIRDMAKYFKA</sequence>
<evidence type="ECO:0000256" key="4">
    <source>
        <dbReference type="PIRSR" id="PIRSR001112-1"/>
    </source>
</evidence>
<keyword evidence="3 7" id="KW-0378">Hydrolase</keyword>
<dbReference type="InterPro" id="IPR010497">
    <property type="entry name" value="Epoxide_hydro_N"/>
</dbReference>
<dbReference type="PANTHER" id="PTHR21661:SF35">
    <property type="entry name" value="EPOXIDE HYDROLASE"/>
    <property type="match status" value="1"/>
</dbReference>
<gene>
    <name evidence="7" type="ORF">R3P38DRAFT_3262076</name>
</gene>
<evidence type="ECO:0000256" key="2">
    <source>
        <dbReference type="ARBA" id="ARBA00022797"/>
    </source>
</evidence>
<evidence type="ECO:0000313" key="8">
    <source>
        <dbReference type="Proteomes" id="UP001362999"/>
    </source>
</evidence>
<feature type="signal peptide" evidence="5">
    <location>
        <begin position="1"/>
        <end position="23"/>
    </location>
</feature>
<evidence type="ECO:0000256" key="3">
    <source>
        <dbReference type="ARBA" id="ARBA00022801"/>
    </source>
</evidence>
<dbReference type="EMBL" id="JAWWNJ010000016">
    <property type="protein sequence ID" value="KAK7039683.1"/>
    <property type="molecule type" value="Genomic_DNA"/>
</dbReference>
<protein>
    <submittedName>
        <fullName evidence="7">Epoxide hydrolase domain protein</fullName>
    </submittedName>
</protein>
<reference evidence="7 8" key="1">
    <citation type="journal article" date="2024" name="J Genomics">
        <title>Draft genome sequencing and assembly of Favolaschia claudopus CIRM-BRFM 2984 isolated from oak limbs.</title>
        <authorList>
            <person name="Navarro D."/>
            <person name="Drula E."/>
            <person name="Chaduli D."/>
            <person name="Cazenave R."/>
            <person name="Ahrendt S."/>
            <person name="Wang J."/>
            <person name="Lipzen A."/>
            <person name="Daum C."/>
            <person name="Barry K."/>
            <person name="Grigoriev I.V."/>
            <person name="Favel A."/>
            <person name="Rosso M.N."/>
            <person name="Martin F."/>
        </authorList>
    </citation>
    <scope>NUCLEOTIDE SEQUENCE [LARGE SCALE GENOMIC DNA]</scope>
    <source>
        <strain evidence="7 8">CIRM-BRFM 2984</strain>
    </source>
</reference>
<comment type="similarity">
    <text evidence="1">Belongs to the peptidase S33 family.</text>
</comment>
<feature type="active site" description="Nucleophile" evidence="4">
    <location>
        <position position="206"/>
    </location>
</feature>
<keyword evidence="8" id="KW-1185">Reference proteome</keyword>